<dbReference type="SUPFAM" id="SSF56281">
    <property type="entry name" value="Metallo-hydrolase/oxidoreductase"/>
    <property type="match status" value="1"/>
</dbReference>
<evidence type="ECO:0008006" key="3">
    <source>
        <dbReference type="Google" id="ProtNLM"/>
    </source>
</evidence>
<proteinExistence type="predicted"/>
<evidence type="ECO:0000313" key="2">
    <source>
        <dbReference type="Proteomes" id="UP000285326"/>
    </source>
</evidence>
<comment type="caution">
    <text evidence="1">The sequence shown here is derived from an EMBL/GenBank/DDBJ whole genome shotgun (WGS) entry which is preliminary data.</text>
</comment>
<name>A0A420ILP0_9PEZI</name>
<dbReference type="AlphaFoldDB" id="A0A420ILP0"/>
<gene>
    <name evidence="1" type="ORF">GcM1_233014</name>
</gene>
<sequence length="291" mass="33652">MNRWVSGIAILKYVFCTFLVMINVHATPNRYSDELVTRFSPEISTISGPFERFGKVKIGYRATIVEYSKGKLAVFSPCPLTSTVINEINGRNVRFLIAPDLEHHIFIQSWKQSFPEASLIGPKSLYDKRVSMHKKDKNILPLQWYALYTAANKQNMHIDENFDKVFDCEFIDGHINQELVYLHKPSKTLIQADLIWNLPAKEQYSLVKHKLSNSQRYLSSIVSKMLNTNGSAIGQRVISWYLFAKNRESFNLSIKKIQTWDFENIIPCHGDLISGNGKYIFKKLMKWHLQG</sequence>
<protein>
    <recommendedName>
        <fullName evidence="3">DUF4336 domain-containing protein</fullName>
    </recommendedName>
</protein>
<dbReference type="Pfam" id="PF14234">
    <property type="entry name" value="DUF4336"/>
    <property type="match status" value="1"/>
</dbReference>
<dbReference type="PANTHER" id="PTHR33835:SF1">
    <property type="entry name" value="METALLO-BETA-LACTAMASE DOMAIN-CONTAINING PROTEIN"/>
    <property type="match status" value="1"/>
</dbReference>
<dbReference type="EMBL" id="MCBS01023377">
    <property type="protein sequence ID" value="RKF75474.1"/>
    <property type="molecule type" value="Genomic_DNA"/>
</dbReference>
<reference evidence="1 2" key="1">
    <citation type="journal article" date="2018" name="BMC Genomics">
        <title>Comparative genome analyses reveal sequence features reflecting distinct modes of host-adaptation between dicot and monocot powdery mildew.</title>
        <authorList>
            <person name="Wu Y."/>
            <person name="Ma X."/>
            <person name="Pan Z."/>
            <person name="Kale S.D."/>
            <person name="Song Y."/>
            <person name="King H."/>
            <person name="Zhang Q."/>
            <person name="Presley C."/>
            <person name="Deng X."/>
            <person name="Wei C.I."/>
            <person name="Xiao S."/>
        </authorList>
    </citation>
    <scope>NUCLEOTIDE SEQUENCE [LARGE SCALE GENOMIC DNA]</scope>
    <source>
        <strain evidence="1">UMSG1</strain>
    </source>
</reference>
<dbReference type="InterPro" id="IPR025638">
    <property type="entry name" value="DUF4336"/>
</dbReference>
<dbReference type="InterPro" id="IPR036866">
    <property type="entry name" value="RibonucZ/Hydroxyglut_hydro"/>
</dbReference>
<dbReference type="Proteomes" id="UP000285326">
    <property type="component" value="Unassembled WGS sequence"/>
</dbReference>
<dbReference type="PANTHER" id="PTHR33835">
    <property type="entry name" value="YALI0C07656P"/>
    <property type="match status" value="1"/>
</dbReference>
<evidence type="ECO:0000313" key="1">
    <source>
        <dbReference type="EMBL" id="RKF75474.1"/>
    </source>
</evidence>
<accession>A0A420ILP0</accession>
<organism evidence="1 2">
    <name type="scientific">Golovinomyces cichoracearum</name>
    <dbReference type="NCBI Taxonomy" id="62708"/>
    <lineage>
        <taxon>Eukaryota</taxon>
        <taxon>Fungi</taxon>
        <taxon>Dikarya</taxon>
        <taxon>Ascomycota</taxon>
        <taxon>Pezizomycotina</taxon>
        <taxon>Leotiomycetes</taxon>
        <taxon>Erysiphales</taxon>
        <taxon>Erysiphaceae</taxon>
        <taxon>Golovinomyces</taxon>
    </lineage>
</organism>